<dbReference type="PROSITE" id="PS50893">
    <property type="entry name" value="ABC_TRANSPORTER_2"/>
    <property type="match status" value="1"/>
</dbReference>
<dbReference type="InterPro" id="IPR017871">
    <property type="entry name" value="ABC_transporter-like_CS"/>
</dbReference>
<dbReference type="InterPro" id="IPR027417">
    <property type="entry name" value="P-loop_NTPase"/>
</dbReference>
<dbReference type="EMBL" id="JARVLH010000010">
    <property type="protein sequence ID" value="MEX5286318.1"/>
    <property type="molecule type" value="Genomic_DNA"/>
</dbReference>
<dbReference type="GO" id="GO:0005524">
    <property type="term" value="F:ATP binding"/>
    <property type="evidence" value="ECO:0007669"/>
    <property type="project" value="UniProtKB-KW"/>
</dbReference>
<dbReference type="SMART" id="SM00382">
    <property type="entry name" value="AAA"/>
    <property type="match status" value="1"/>
</dbReference>
<dbReference type="CDD" id="cd03214">
    <property type="entry name" value="ABC_Iron-Siderophores_B12_Hemin"/>
    <property type="match status" value="1"/>
</dbReference>
<name>A0ABV3XA42_9FIRM</name>
<evidence type="ECO:0000259" key="5">
    <source>
        <dbReference type="PROSITE" id="PS50893"/>
    </source>
</evidence>
<comment type="caution">
    <text evidence="6">The sequence shown here is derived from an EMBL/GenBank/DDBJ whole genome shotgun (WGS) entry which is preliminary data.</text>
</comment>
<accession>A0ABV3XA42</accession>
<dbReference type="PROSITE" id="PS00211">
    <property type="entry name" value="ABC_TRANSPORTER_1"/>
    <property type="match status" value="1"/>
</dbReference>
<evidence type="ECO:0000313" key="6">
    <source>
        <dbReference type="EMBL" id="MEX5286318.1"/>
    </source>
</evidence>
<dbReference type="Proteomes" id="UP001559623">
    <property type="component" value="Unassembled WGS sequence"/>
</dbReference>
<dbReference type="Gene3D" id="3.40.50.300">
    <property type="entry name" value="P-loop containing nucleotide triphosphate hydrolases"/>
    <property type="match status" value="1"/>
</dbReference>
<gene>
    <name evidence="6" type="ORF">QCO44_11930</name>
</gene>
<keyword evidence="4" id="KW-1278">Translocase</keyword>
<proteinExistence type="predicted"/>
<keyword evidence="3 6" id="KW-0067">ATP-binding</keyword>
<dbReference type="PANTHER" id="PTHR42794:SF1">
    <property type="entry name" value="HEMIN IMPORT ATP-BINDING PROTEIN HMUV"/>
    <property type="match status" value="1"/>
</dbReference>
<dbReference type="PANTHER" id="PTHR42794">
    <property type="entry name" value="HEMIN IMPORT ATP-BINDING PROTEIN HMUV"/>
    <property type="match status" value="1"/>
</dbReference>
<evidence type="ECO:0000313" key="7">
    <source>
        <dbReference type="Proteomes" id="UP001559623"/>
    </source>
</evidence>
<feature type="domain" description="ABC transporter" evidence="5">
    <location>
        <begin position="2"/>
        <end position="238"/>
    </location>
</feature>
<protein>
    <submittedName>
        <fullName evidence="6">ABC transporter ATP-binding protein</fullName>
    </submittedName>
</protein>
<dbReference type="SUPFAM" id="SSF52540">
    <property type="entry name" value="P-loop containing nucleoside triphosphate hydrolases"/>
    <property type="match status" value="1"/>
</dbReference>
<sequence length="258" mass="28877">MIEVHNLTFGYSSDSQKNILRGVDFVAQTGKLTAVIGTNGAGKSTLLKTIIGILSGKGDIRINGKLAETYSSEELSSTVSYLSQDNDCKINLTVFEIVMLGRMGSLSFRVKEEDIRATEEVLQRLNMQELASRSIMALSGGQRQLVFIAQALVREPTVLLFDEPTSALDLHKQFKLLTLLKRLTRENQFTTLVTLHHLDLAAKFADEIIILQKGEVYAQGEPREIFTESMMEEVYRVKTKIYVDEHSMPHVIPLEAIT</sequence>
<keyword evidence="7" id="KW-1185">Reference proteome</keyword>
<evidence type="ECO:0000256" key="2">
    <source>
        <dbReference type="ARBA" id="ARBA00022741"/>
    </source>
</evidence>
<keyword evidence="1" id="KW-0813">Transport</keyword>
<keyword evidence="2" id="KW-0547">Nucleotide-binding</keyword>
<evidence type="ECO:0000256" key="3">
    <source>
        <dbReference type="ARBA" id="ARBA00022840"/>
    </source>
</evidence>
<reference evidence="6 7" key="1">
    <citation type="submission" date="2023-04" db="EMBL/GenBank/DDBJ databases">
        <title>Genome Sequence of Selenomonas sputigena ATCC 33150.</title>
        <authorList>
            <person name="Miller D.P."/>
            <person name="Anvari S."/>
            <person name="Polson S.W."/>
            <person name="Macdonald M."/>
            <person name="Mcdowell J.V."/>
        </authorList>
    </citation>
    <scope>NUCLEOTIDE SEQUENCE [LARGE SCALE GENOMIC DNA]</scope>
    <source>
        <strain evidence="6 7">ATCC 33150</strain>
    </source>
</reference>
<dbReference type="RefSeq" id="WP_368848035.1">
    <property type="nucleotide sequence ID" value="NZ_CP194411.1"/>
</dbReference>
<dbReference type="InterPro" id="IPR003593">
    <property type="entry name" value="AAA+_ATPase"/>
</dbReference>
<evidence type="ECO:0000256" key="1">
    <source>
        <dbReference type="ARBA" id="ARBA00022448"/>
    </source>
</evidence>
<evidence type="ECO:0000256" key="4">
    <source>
        <dbReference type="ARBA" id="ARBA00022967"/>
    </source>
</evidence>
<dbReference type="InterPro" id="IPR003439">
    <property type="entry name" value="ABC_transporter-like_ATP-bd"/>
</dbReference>
<organism evidence="6 7">
    <name type="scientific">Selenomonas sputigena</name>
    <dbReference type="NCBI Taxonomy" id="69823"/>
    <lineage>
        <taxon>Bacteria</taxon>
        <taxon>Bacillati</taxon>
        <taxon>Bacillota</taxon>
        <taxon>Negativicutes</taxon>
        <taxon>Selenomonadales</taxon>
        <taxon>Selenomonadaceae</taxon>
        <taxon>Selenomonas</taxon>
    </lineage>
</organism>
<dbReference type="Pfam" id="PF00005">
    <property type="entry name" value="ABC_tran"/>
    <property type="match status" value="1"/>
</dbReference>